<dbReference type="EMBL" id="CP032568">
    <property type="protein sequence ID" value="AYF72811.1"/>
    <property type="molecule type" value="Genomic_DNA"/>
</dbReference>
<evidence type="ECO:0000313" key="3">
    <source>
        <dbReference type="Proteomes" id="UP000267164"/>
    </source>
</evidence>
<feature type="compositionally biased region" description="Low complexity" evidence="1">
    <location>
        <begin position="8"/>
        <end position="20"/>
    </location>
</feature>
<feature type="compositionally biased region" description="Polar residues" evidence="1">
    <location>
        <begin position="33"/>
        <end position="42"/>
    </location>
</feature>
<gene>
    <name evidence="2" type="ORF">D7D52_01795</name>
</gene>
<feature type="region of interest" description="Disordered" evidence="1">
    <location>
        <begin position="1"/>
        <end position="42"/>
    </location>
</feature>
<keyword evidence="3" id="KW-1185">Reference proteome</keyword>
<reference evidence="2 3" key="1">
    <citation type="submission" date="2018-09" db="EMBL/GenBank/DDBJ databases">
        <title>Nocardia yunnanensis sp. nov., an actinomycete isolated from a soil sample.</title>
        <authorList>
            <person name="Zhang J."/>
        </authorList>
    </citation>
    <scope>NUCLEOTIDE SEQUENCE [LARGE SCALE GENOMIC DNA]</scope>
    <source>
        <strain evidence="2 3">CFHS0054</strain>
    </source>
</reference>
<evidence type="ECO:0000313" key="2">
    <source>
        <dbReference type="EMBL" id="AYF72811.1"/>
    </source>
</evidence>
<dbReference type="KEGG" id="nyu:D7D52_01795"/>
<proteinExistence type="predicted"/>
<organism evidence="2 3">
    <name type="scientific">Nocardia yunnanensis</name>
    <dbReference type="NCBI Taxonomy" id="2382165"/>
    <lineage>
        <taxon>Bacteria</taxon>
        <taxon>Bacillati</taxon>
        <taxon>Actinomycetota</taxon>
        <taxon>Actinomycetes</taxon>
        <taxon>Mycobacteriales</taxon>
        <taxon>Nocardiaceae</taxon>
        <taxon>Nocardia</taxon>
    </lineage>
</organism>
<accession>A0A386Z571</accession>
<name>A0A386Z571_9NOCA</name>
<sequence>MCGARNPRGVASGAAASVARGRGGIRPGPRSMAASSAGVTPTRSAVARINPAMRVGMVPSITRPA</sequence>
<evidence type="ECO:0000256" key="1">
    <source>
        <dbReference type="SAM" id="MobiDB-lite"/>
    </source>
</evidence>
<dbReference type="Proteomes" id="UP000267164">
    <property type="component" value="Chromosome"/>
</dbReference>
<protein>
    <submittedName>
        <fullName evidence="2">Uncharacterized protein</fullName>
    </submittedName>
</protein>
<dbReference type="AlphaFoldDB" id="A0A386Z571"/>